<reference evidence="1" key="1">
    <citation type="submission" date="2014-09" db="EMBL/GenBank/DDBJ databases">
        <authorList>
            <person name="Magalhaes I.L.F."/>
            <person name="Oliveira U."/>
            <person name="Santos F.R."/>
            <person name="Vidigal T.H.D.A."/>
            <person name="Brescovit A.D."/>
            <person name="Santos A.J."/>
        </authorList>
    </citation>
    <scope>NUCLEOTIDE SEQUENCE</scope>
    <source>
        <tissue evidence="1">Shoot tissue taken approximately 20 cm above the soil surface</tissue>
    </source>
</reference>
<protein>
    <submittedName>
        <fullName evidence="1">Uncharacterized protein</fullName>
    </submittedName>
</protein>
<evidence type="ECO:0000313" key="1">
    <source>
        <dbReference type="EMBL" id="JAD66766.1"/>
    </source>
</evidence>
<proteinExistence type="predicted"/>
<name>A0A0A9BTW1_ARUDO</name>
<reference evidence="1" key="2">
    <citation type="journal article" date="2015" name="Data Brief">
        <title>Shoot transcriptome of the giant reed, Arundo donax.</title>
        <authorList>
            <person name="Barrero R.A."/>
            <person name="Guerrero F.D."/>
            <person name="Moolhuijzen P."/>
            <person name="Goolsby J.A."/>
            <person name="Tidwell J."/>
            <person name="Bellgard S.E."/>
            <person name="Bellgard M.I."/>
        </authorList>
    </citation>
    <scope>NUCLEOTIDE SEQUENCE</scope>
    <source>
        <tissue evidence="1">Shoot tissue taken approximately 20 cm above the soil surface</tissue>
    </source>
</reference>
<sequence>MRITNKETKTPVFHPNHKEKMEAQGCTNLIFVLPCRCCITTTPYTLQARMAKSLRQRVLSSPLFLSQTLAFYSHNPNERF</sequence>
<dbReference type="EMBL" id="GBRH01231129">
    <property type="protein sequence ID" value="JAD66766.1"/>
    <property type="molecule type" value="Transcribed_RNA"/>
</dbReference>
<accession>A0A0A9BTW1</accession>
<dbReference type="AlphaFoldDB" id="A0A0A9BTW1"/>
<organism evidence="1">
    <name type="scientific">Arundo donax</name>
    <name type="common">Giant reed</name>
    <name type="synonym">Donax arundinaceus</name>
    <dbReference type="NCBI Taxonomy" id="35708"/>
    <lineage>
        <taxon>Eukaryota</taxon>
        <taxon>Viridiplantae</taxon>
        <taxon>Streptophyta</taxon>
        <taxon>Embryophyta</taxon>
        <taxon>Tracheophyta</taxon>
        <taxon>Spermatophyta</taxon>
        <taxon>Magnoliopsida</taxon>
        <taxon>Liliopsida</taxon>
        <taxon>Poales</taxon>
        <taxon>Poaceae</taxon>
        <taxon>PACMAD clade</taxon>
        <taxon>Arundinoideae</taxon>
        <taxon>Arundineae</taxon>
        <taxon>Arundo</taxon>
    </lineage>
</organism>